<name>W2KMT7_PHYNI</name>
<organism evidence="1">
    <name type="scientific">Phytophthora nicotianae</name>
    <name type="common">Potato buckeye rot agent</name>
    <name type="synonym">Phytophthora parasitica</name>
    <dbReference type="NCBI Taxonomy" id="4792"/>
    <lineage>
        <taxon>Eukaryota</taxon>
        <taxon>Sar</taxon>
        <taxon>Stramenopiles</taxon>
        <taxon>Oomycota</taxon>
        <taxon>Peronosporomycetes</taxon>
        <taxon>Peronosporales</taxon>
        <taxon>Peronosporaceae</taxon>
        <taxon>Phytophthora</taxon>
    </lineage>
</organism>
<dbReference type="EMBL" id="KI681243">
    <property type="protein sequence ID" value="ETL86498.1"/>
    <property type="molecule type" value="Genomic_DNA"/>
</dbReference>
<proteinExistence type="predicted"/>
<protein>
    <submittedName>
        <fullName evidence="1">Uncharacterized protein</fullName>
    </submittedName>
</protein>
<dbReference type="Proteomes" id="UP000054423">
    <property type="component" value="Unassembled WGS sequence"/>
</dbReference>
<accession>W2KMT7</accession>
<dbReference type="AlphaFoldDB" id="W2KMT7"/>
<gene>
    <name evidence="1" type="ORF">L917_14071</name>
</gene>
<reference evidence="1" key="1">
    <citation type="submission" date="2013-11" db="EMBL/GenBank/DDBJ databases">
        <title>The Genome Sequence of Phytophthora parasitica CHvinca01.</title>
        <authorList>
            <consortium name="The Broad Institute Genomics Platform"/>
            <person name="Russ C."/>
            <person name="Tyler B."/>
            <person name="Panabieres F."/>
            <person name="Shan W."/>
            <person name="Tripathy S."/>
            <person name="Grunwald N."/>
            <person name="Machado M."/>
            <person name="Johnson C.S."/>
            <person name="Arredondo F."/>
            <person name="Hong C."/>
            <person name="Coffey M."/>
            <person name="Young S.K."/>
            <person name="Zeng Q."/>
            <person name="Gargeya S."/>
            <person name="Fitzgerald M."/>
            <person name="Abouelleil A."/>
            <person name="Alvarado L."/>
            <person name="Chapman S.B."/>
            <person name="Gainer-Dewar J."/>
            <person name="Goldberg J."/>
            <person name="Griggs A."/>
            <person name="Gujja S."/>
            <person name="Hansen M."/>
            <person name="Howarth C."/>
            <person name="Imamovic A."/>
            <person name="Ireland A."/>
            <person name="Larimer J."/>
            <person name="McCowan C."/>
            <person name="Murphy C."/>
            <person name="Pearson M."/>
            <person name="Poon T.W."/>
            <person name="Priest M."/>
            <person name="Roberts A."/>
            <person name="Saif S."/>
            <person name="Shea T."/>
            <person name="Sykes S."/>
            <person name="Wortman J."/>
            <person name="Nusbaum C."/>
            <person name="Birren B."/>
        </authorList>
    </citation>
    <scope>NUCLEOTIDE SEQUENCE [LARGE SCALE GENOMIC DNA]</scope>
    <source>
        <strain evidence="1">CHvinca01</strain>
    </source>
</reference>
<evidence type="ECO:0000313" key="1">
    <source>
        <dbReference type="EMBL" id="ETL86498.1"/>
    </source>
</evidence>
<dbReference type="VEuPathDB" id="FungiDB:PPTG_14892"/>
<dbReference type="VEuPathDB" id="FungiDB:PPTG_14893"/>
<sequence>MSSILNLSATERYKTIRYLNYASLFRDEYVLIDTRYQNKVNADPTKMIFSLISDTKTKSDHGGIIVGNRIQNIVEVEVYSFTISYKPVYVTFYNKITLSINEWVSNSFEAYEGGQFHFCFDIDQIDNNLIYLKPVNPTYSFSKPVNYIDSFSLSFGAVFPKIAFDSDRMVPRNFSYLNSYGLVTFDSDHGLVTGDLVYIIGFETPDMARDSVIINEVNRLEGHTIVKKNNSSFIINIDLTALRHEEPPNSGYYPIHVQTVKRGCFLCVQTGSDPDATTLPNVVQHFIPVSIQVQLYPSLRGQIEQEQASVIKRFIQTHRARIMRIMEKETGSTKVYRTAPCLFRDYIVTDKDFDAFFKLKRVPIEVSWTIDIGRVLGWPPKKIYRLVMKHLSASDCAELGW</sequence>